<evidence type="ECO:0000313" key="1">
    <source>
        <dbReference type="EMBL" id="KAJ1117316.1"/>
    </source>
</evidence>
<protein>
    <submittedName>
        <fullName evidence="1">Uncharacterized protein</fullName>
    </submittedName>
</protein>
<keyword evidence="2" id="KW-1185">Reference proteome</keyword>
<comment type="caution">
    <text evidence="1">The sequence shown here is derived from an EMBL/GenBank/DDBJ whole genome shotgun (WGS) entry which is preliminary data.</text>
</comment>
<gene>
    <name evidence="1" type="ORF">NDU88_005516</name>
</gene>
<dbReference type="Proteomes" id="UP001066276">
    <property type="component" value="Chromosome 8"/>
</dbReference>
<sequence length="211" mass="22805">MSQPPVGEKVPGVAACTTHSMPHLQQHTVPRCHHRCPVDVTNSYLQPLTRRVGPAAKRRGWPLHVAPQPSWHRATSTSTVASAAPELVGLRGSHSPRLWSHLAPRHQRFPRSLRGFLAVSLPPARQQGGKAARWGGSPCWELQFATFVDALDITSASPVASAGPWEFLCPQQDGKEGKHPPVWSCNSPCSWTLPPSTTSASHLPSSLLNAA</sequence>
<dbReference type="AlphaFoldDB" id="A0AAV7NN03"/>
<organism evidence="1 2">
    <name type="scientific">Pleurodeles waltl</name>
    <name type="common">Iberian ribbed newt</name>
    <dbReference type="NCBI Taxonomy" id="8319"/>
    <lineage>
        <taxon>Eukaryota</taxon>
        <taxon>Metazoa</taxon>
        <taxon>Chordata</taxon>
        <taxon>Craniata</taxon>
        <taxon>Vertebrata</taxon>
        <taxon>Euteleostomi</taxon>
        <taxon>Amphibia</taxon>
        <taxon>Batrachia</taxon>
        <taxon>Caudata</taxon>
        <taxon>Salamandroidea</taxon>
        <taxon>Salamandridae</taxon>
        <taxon>Pleurodelinae</taxon>
        <taxon>Pleurodeles</taxon>
    </lineage>
</organism>
<dbReference type="EMBL" id="JANPWB010000012">
    <property type="protein sequence ID" value="KAJ1117316.1"/>
    <property type="molecule type" value="Genomic_DNA"/>
</dbReference>
<name>A0AAV7NN03_PLEWA</name>
<accession>A0AAV7NN03</accession>
<evidence type="ECO:0000313" key="2">
    <source>
        <dbReference type="Proteomes" id="UP001066276"/>
    </source>
</evidence>
<proteinExistence type="predicted"/>
<reference evidence="1" key="1">
    <citation type="journal article" date="2022" name="bioRxiv">
        <title>Sequencing and chromosome-scale assembly of the giantPleurodeles waltlgenome.</title>
        <authorList>
            <person name="Brown T."/>
            <person name="Elewa A."/>
            <person name="Iarovenko S."/>
            <person name="Subramanian E."/>
            <person name="Araus A.J."/>
            <person name="Petzold A."/>
            <person name="Susuki M."/>
            <person name="Suzuki K.-i.T."/>
            <person name="Hayashi T."/>
            <person name="Toyoda A."/>
            <person name="Oliveira C."/>
            <person name="Osipova E."/>
            <person name="Leigh N.D."/>
            <person name="Simon A."/>
            <person name="Yun M.H."/>
        </authorList>
    </citation>
    <scope>NUCLEOTIDE SEQUENCE</scope>
    <source>
        <strain evidence="1">20211129_DDA</strain>
        <tissue evidence="1">Liver</tissue>
    </source>
</reference>